<gene>
    <name evidence="1" type="ORF">GPM918_LOCUS39494</name>
    <name evidence="2" type="ORF">SRO942_LOCUS40367</name>
</gene>
<evidence type="ECO:0000313" key="1">
    <source>
        <dbReference type="EMBL" id="CAF1556236.1"/>
    </source>
</evidence>
<organism evidence="1 3">
    <name type="scientific">Didymodactylos carnosus</name>
    <dbReference type="NCBI Taxonomy" id="1234261"/>
    <lineage>
        <taxon>Eukaryota</taxon>
        <taxon>Metazoa</taxon>
        <taxon>Spiralia</taxon>
        <taxon>Gnathifera</taxon>
        <taxon>Rotifera</taxon>
        <taxon>Eurotatoria</taxon>
        <taxon>Bdelloidea</taxon>
        <taxon>Philodinida</taxon>
        <taxon>Philodinidae</taxon>
        <taxon>Didymodactylos</taxon>
    </lineage>
</organism>
<keyword evidence="3" id="KW-1185">Reference proteome</keyword>
<reference evidence="1" key="1">
    <citation type="submission" date="2021-02" db="EMBL/GenBank/DDBJ databases">
        <authorList>
            <person name="Nowell W R."/>
        </authorList>
    </citation>
    <scope>NUCLEOTIDE SEQUENCE</scope>
</reference>
<dbReference type="EMBL" id="CAJOBC010093479">
    <property type="protein sequence ID" value="CAF4417322.1"/>
    <property type="molecule type" value="Genomic_DNA"/>
</dbReference>
<dbReference type="Proteomes" id="UP000663829">
    <property type="component" value="Unassembled WGS sequence"/>
</dbReference>
<name>A0A815XDD9_9BILA</name>
<dbReference type="Proteomes" id="UP000681722">
    <property type="component" value="Unassembled WGS sequence"/>
</dbReference>
<dbReference type="EMBL" id="CAJNOQ010027773">
    <property type="protein sequence ID" value="CAF1556236.1"/>
    <property type="molecule type" value="Genomic_DNA"/>
</dbReference>
<accession>A0A815XDD9</accession>
<proteinExistence type="predicted"/>
<feature type="non-terminal residue" evidence="1">
    <location>
        <position position="48"/>
    </location>
</feature>
<dbReference type="AlphaFoldDB" id="A0A815XDD9"/>
<comment type="caution">
    <text evidence="1">The sequence shown here is derived from an EMBL/GenBank/DDBJ whole genome shotgun (WGS) entry which is preliminary data.</text>
</comment>
<sequence length="48" mass="5092">MVSLAFMGHSDQKLFNACSLGGTSYILVGTSLYLSLCAAADTFLPQTF</sequence>
<evidence type="ECO:0000313" key="3">
    <source>
        <dbReference type="Proteomes" id="UP000663829"/>
    </source>
</evidence>
<evidence type="ECO:0000313" key="2">
    <source>
        <dbReference type="EMBL" id="CAF4417322.1"/>
    </source>
</evidence>
<protein>
    <submittedName>
        <fullName evidence="1">Uncharacterized protein</fullName>
    </submittedName>
</protein>